<dbReference type="Gene3D" id="1.10.1740.10">
    <property type="match status" value="1"/>
</dbReference>
<comment type="similarity">
    <text evidence="1 6">Belongs to the sigma-70 factor family. ECF subfamily.</text>
</comment>
<dbReference type="InterPro" id="IPR013324">
    <property type="entry name" value="RNA_pol_sigma_r3/r4-like"/>
</dbReference>
<dbReference type="PROSITE" id="PS01063">
    <property type="entry name" value="SIGMA70_ECF"/>
    <property type="match status" value="1"/>
</dbReference>
<dbReference type="InterPro" id="IPR007627">
    <property type="entry name" value="RNA_pol_sigma70_r2"/>
</dbReference>
<protein>
    <recommendedName>
        <fullName evidence="6">RNA polymerase sigma factor</fullName>
    </recommendedName>
</protein>
<sequence>MAIRENGGRIRAYIARMIGADDEADDLLQETFARALAAKDSFQGESKISTWLYSIATHACLDYLKSARRRRVDLVPPETLIRVTADEEESPHLSAALLIDQARMGECVRGLIGELPPDQRMALLLHDIEGMNLAGLADALGCTAATAKVRIHRARKRLRAVLEENCAFGCDGRGVFVCEPKSPDKKPLA</sequence>
<dbReference type="GO" id="GO:0003677">
    <property type="term" value="F:DNA binding"/>
    <property type="evidence" value="ECO:0007669"/>
    <property type="project" value="UniProtKB-KW"/>
</dbReference>
<name>A0A932I3C4_UNCTE</name>
<evidence type="ECO:0000256" key="6">
    <source>
        <dbReference type="RuleBase" id="RU000716"/>
    </source>
</evidence>
<dbReference type="InterPro" id="IPR014284">
    <property type="entry name" value="RNA_pol_sigma-70_dom"/>
</dbReference>
<dbReference type="InterPro" id="IPR013325">
    <property type="entry name" value="RNA_pol_sigma_r2"/>
</dbReference>
<keyword evidence="5 6" id="KW-0804">Transcription</keyword>
<dbReference type="Gene3D" id="1.10.10.10">
    <property type="entry name" value="Winged helix-like DNA-binding domain superfamily/Winged helix DNA-binding domain"/>
    <property type="match status" value="1"/>
</dbReference>
<feature type="domain" description="RNA polymerase sigma-70 region 2" evidence="7">
    <location>
        <begin position="3"/>
        <end position="70"/>
    </location>
</feature>
<evidence type="ECO:0000256" key="1">
    <source>
        <dbReference type="ARBA" id="ARBA00010641"/>
    </source>
</evidence>
<gene>
    <name evidence="9" type="ORF">HYZ11_17120</name>
</gene>
<dbReference type="PANTHER" id="PTHR43133">
    <property type="entry name" value="RNA POLYMERASE ECF-TYPE SIGMA FACTO"/>
    <property type="match status" value="1"/>
</dbReference>
<dbReference type="Pfam" id="PF04542">
    <property type="entry name" value="Sigma70_r2"/>
    <property type="match status" value="1"/>
</dbReference>
<organism evidence="9 10">
    <name type="scientific">Tectimicrobiota bacterium</name>
    <dbReference type="NCBI Taxonomy" id="2528274"/>
    <lineage>
        <taxon>Bacteria</taxon>
        <taxon>Pseudomonadati</taxon>
        <taxon>Nitrospinota/Tectimicrobiota group</taxon>
        <taxon>Candidatus Tectimicrobiota</taxon>
    </lineage>
</organism>
<dbReference type="GO" id="GO:0006352">
    <property type="term" value="P:DNA-templated transcription initiation"/>
    <property type="evidence" value="ECO:0007669"/>
    <property type="project" value="InterPro"/>
</dbReference>
<evidence type="ECO:0000259" key="8">
    <source>
        <dbReference type="Pfam" id="PF08281"/>
    </source>
</evidence>
<evidence type="ECO:0000256" key="4">
    <source>
        <dbReference type="ARBA" id="ARBA00023125"/>
    </source>
</evidence>
<dbReference type="SUPFAM" id="SSF88659">
    <property type="entry name" value="Sigma3 and sigma4 domains of RNA polymerase sigma factors"/>
    <property type="match status" value="1"/>
</dbReference>
<dbReference type="InterPro" id="IPR036388">
    <property type="entry name" value="WH-like_DNA-bd_sf"/>
</dbReference>
<accession>A0A932I3C4</accession>
<dbReference type="AlphaFoldDB" id="A0A932I3C4"/>
<evidence type="ECO:0000256" key="5">
    <source>
        <dbReference type="ARBA" id="ARBA00023163"/>
    </source>
</evidence>
<dbReference type="InterPro" id="IPR000838">
    <property type="entry name" value="RNA_pol_sigma70_ECF_CS"/>
</dbReference>
<evidence type="ECO:0000313" key="10">
    <source>
        <dbReference type="Proteomes" id="UP000782312"/>
    </source>
</evidence>
<proteinExistence type="inferred from homology"/>
<reference evidence="9" key="1">
    <citation type="submission" date="2020-07" db="EMBL/GenBank/DDBJ databases">
        <title>Huge and variable diversity of episymbiotic CPR bacteria and DPANN archaea in groundwater ecosystems.</title>
        <authorList>
            <person name="He C.Y."/>
            <person name="Keren R."/>
            <person name="Whittaker M."/>
            <person name="Farag I.F."/>
            <person name="Doudna J."/>
            <person name="Cate J.H.D."/>
            <person name="Banfield J.F."/>
        </authorList>
    </citation>
    <scope>NUCLEOTIDE SEQUENCE</scope>
    <source>
        <strain evidence="9">NC_groundwater_763_Ag_S-0.2um_68_21</strain>
    </source>
</reference>
<dbReference type="InterPro" id="IPR013249">
    <property type="entry name" value="RNA_pol_sigma70_r4_t2"/>
</dbReference>
<keyword evidence="4 6" id="KW-0238">DNA-binding</keyword>
<evidence type="ECO:0000259" key="7">
    <source>
        <dbReference type="Pfam" id="PF04542"/>
    </source>
</evidence>
<dbReference type="Pfam" id="PF08281">
    <property type="entry name" value="Sigma70_r4_2"/>
    <property type="match status" value="1"/>
</dbReference>
<dbReference type="InterPro" id="IPR039425">
    <property type="entry name" value="RNA_pol_sigma-70-like"/>
</dbReference>
<dbReference type="Proteomes" id="UP000782312">
    <property type="component" value="Unassembled WGS sequence"/>
</dbReference>
<dbReference type="CDD" id="cd06171">
    <property type="entry name" value="Sigma70_r4"/>
    <property type="match status" value="1"/>
</dbReference>
<dbReference type="PANTHER" id="PTHR43133:SF8">
    <property type="entry name" value="RNA POLYMERASE SIGMA FACTOR HI_1459-RELATED"/>
    <property type="match status" value="1"/>
</dbReference>
<evidence type="ECO:0000256" key="3">
    <source>
        <dbReference type="ARBA" id="ARBA00023082"/>
    </source>
</evidence>
<dbReference type="NCBIfam" id="TIGR02937">
    <property type="entry name" value="sigma70-ECF"/>
    <property type="match status" value="1"/>
</dbReference>
<dbReference type="GO" id="GO:0016987">
    <property type="term" value="F:sigma factor activity"/>
    <property type="evidence" value="ECO:0007669"/>
    <property type="project" value="UniProtKB-KW"/>
</dbReference>
<evidence type="ECO:0000313" key="9">
    <source>
        <dbReference type="EMBL" id="MBI3129333.1"/>
    </source>
</evidence>
<dbReference type="SUPFAM" id="SSF88946">
    <property type="entry name" value="Sigma2 domain of RNA polymerase sigma factors"/>
    <property type="match status" value="1"/>
</dbReference>
<comment type="caution">
    <text evidence="9">The sequence shown here is derived from an EMBL/GenBank/DDBJ whole genome shotgun (WGS) entry which is preliminary data.</text>
</comment>
<evidence type="ECO:0000256" key="2">
    <source>
        <dbReference type="ARBA" id="ARBA00023015"/>
    </source>
</evidence>
<feature type="domain" description="RNA polymerase sigma factor 70 region 4 type 2" evidence="8">
    <location>
        <begin position="106"/>
        <end position="158"/>
    </location>
</feature>
<keyword evidence="3 6" id="KW-0731">Sigma factor</keyword>
<keyword evidence="2 6" id="KW-0805">Transcription regulation</keyword>
<dbReference type="EMBL" id="JACPUR010000040">
    <property type="protein sequence ID" value="MBI3129333.1"/>
    <property type="molecule type" value="Genomic_DNA"/>
</dbReference>